<evidence type="ECO:0000259" key="4">
    <source>
        <dbReference type="Pfam" id="PF17853"/>
    </source>
</evidence>
<dbReference type="PANTHER" id="PTHR33744:SF1">
    <property type="entry name" value="DNA-BINDING TRANSCRIPTIONAL ACTIVATOR ADER"/>
    <property type="match status" value="1"/>
</dbReference>
<evidence type="ECO:0000313" key="6">
    <source>
        <dbReference type="Proteomes" id="UP001596298"/>
    </source>
</evidence>
<dbReference type="Pfam" id="PF13556">
    <property type="entry name" value="HTH_30"/>
    <property type="match status" value="1"/>
</dbReference>
<dbReference type="EMBL" id="JBHSWH010000001">
    <property type="protein sequence ID" value="MFC6705993.1"/>
    <property type="molecule type" value="Genomic_DNA"/>
</dbReference>
<feature type="domain" description="Purine catabolism PurC-like" evidence="2">
    <location>
        <begin position="9"/>
        <end position="128"/>
    </location>
</feature>
<evidence type="ECO:0000259" key="2">
    <source>
        <dbReference type="Pfam" id="PF07905"/>
    </source>
</evidence>
<accession>A0ABW2AGJ5</accession>
<protein>
    <submittedName>
        <fullName evidence="5">PucR family transcriptional regulator</fullName>
    </submittedName>
</protein>
<dbReference type="InterPro" id="IPR012914">
    <property type="entry name" value="PucR_dom"/>
</dbReference>
<keyword evidence="6" id="KW-1185">Reference proteome</keyword>
<dbReference type="Gene3D" id="1.10.10.2840">
    <property type="entry name" value="PucR C-terminal helix-turn-helix domain"/>
    <property type="match status" value="1"/>
</dbReference>
<evidence type="ECO:0000313" key="5">
    <source>
        <dbReference type="EMBL" id="MFC6705993.1"/>
    </source>
</evidence>
<dbReference type="RefSeq" id="WP_382401628.1">
    <property type="nucleotide sequence ID" value="NZ_JBHSWH010000001.1"/>
</dbReference>
<comment type="caution">
    <text evidence="5">The sequence shown here is derived from an EMBL/GenBank/DDBJ whole genome shotgun (WGS) entry which is preliminary data.</text>
</comment>
<feature type="domain" description="CdaR GGDEF-like" evidence="4">
    <location>
        <begin position="293"/>
        <end position="411"/>
    </location>
</feature>
<proteinExistence type="inferred from homology"/>
<gene>
    <name evidence="5" type="ORF">ACFQDH_12165</name>
</gene>
<sequence>MHAMTLAEVIELTASREGQPEVMHGHDHLSDPVRWCHVGEVPDIGTMLTGGEVVLTTGVMLGAEADQIEYVEKIAEAGATAVFLGIGRAFDDVPQAMLRACRSADLPLVVMWRPVAFVTITEQVQTTILAHSTSRSTVSETVRDTLHRLTIQQAPMQAMVDELASLADCPVVVENTARQVQLAAGEAGLREVLRDWTRLSQYVSRSVGDGEGDVHTTADGIVVAPLNEGGRPWGSLILFAHGEPNERTEVVARRGVEALNLHKLVSRNGRDWQREAQEVLLADLLGGHGGVDLLEVRARASGFPIRHCRLTPLVVRLGRAERECSMLLEQSRSVASRSGVAAVLGPVERNTVRMLVSSRQADDPIRKVDEFAQHLVTESEGRVTLAAAGPPVEELRGLVHSFAQARQTLDAAVRLGRSDTVVVRLADLRLPGLVEVLATNHDVQDFVDRELGPLLDCPELIDLLETFIANGLNKSSTAQAHHLSRPAVYRRLEQITERLGVDLDDVRAVAGLHVALLALRARDR</sequence>
<reference evidence="6" key="1">
    <citation type="journal article" date="2019" name="Int. J. Syst. Evol. Microbiol.">
        <title>The Global Catalogue of Microorganisms (GCM) 10K type strain sequencing project: providing services to taxonomists for standard genome sequencing and annotation.</title>
        <authorList>
            <consortium name="The Broad Institute Genomics Platform"/>
            <consortium name="The Broad Institute Genome Sequencing Center for Infectious Disease"/>
            <person name="Wu L."/>
            <person name="Ma J."/>
        </authorList>
    </citation>
    <scope>NUCLEOTIDE SEQUENCE [LARGE SCALE GENOMIC DNA]</scope>
    <source>
        <strain evidence="6">CCUG 58127</strain>
    </source>
</reference>
<feature type="domain" description="PucR C-terminal helix-turn-helix" evidence="3">
    <location>
        <begin position="460"/>
        <end position="518"/>
    </location>
</feature>
<dbReference type="PANTHER" id="PTHR33744">
    <property type="entry name" value="CARBOHYDRATE DIACID REGULATOR"/>
    <property type="match status" value="1"/>
</dbReference>
<dbReference type="Proteomes" id="UP001596298">
    <property type="component" value="Unassembled WGS sequence"/>
</dbReference>
<dbReference type="InterPro" id="IPR042070">
    <property type="entry name" value="PucR_C-HTH_sf"/>
</dbReference>
<comment type="similarity">
    <text evidence="1">Belongs to the CdaR family.</text>
</comment>
<dbReference type="InterPro" id="IPR051448">
    <property type="entry name" value="CdaR-like_regulators"/>
</dbReference>
<dbReference type="InterPro" id="IPR025736">
    <property type="entry name" value="PucR_C-HTH_dom"/>
</dbReference>
<evidence type="ECO:0000259" key="3">
    <source>
        <dbReference type="Pfam" id="PF13556"/>
    </source>
</evidence>
<organism evidence="5 6">
    <name type="scientific">Flexivirga alba</name>
    <dbReference type="NCBI Taxonomy" id="702742"/>
    <lineage>
        <taxon>Bacteria</taxon>
        <taxon>Bacillati</taxon>
        <taxon>Actinomycetota</taxon>
        <taxon>Actinomycetes</taxon>
        <taxon>Micrococcales</taxon>
        <taxon>Dermacoccaceae</taxon>
        <taxon>Flexivirga</taxon>
    </lineage>
</organism>
<dbReference type="Pfam" id="PF17853">
    <property type="entry name" value="GGDEF_2"/>
    <property type="match status" value="1"/>
</dbReference>
<name>A0ABW2AGJ5_9MICO</name>
<dbReference type="InterPro" id="IPR041522">
    <property type="entry name" value="CdaR_GGDEF"/>
</dbReference>
<evidence type="ECO:0000256" key="1">
    <source>
        <dbReference type="ARBA" id="ARBA00006754"/>
    </source>
</evidence>
<dbReference type="Pfam" id="PF07905">
    <property type="entry name" value="PucR"/>
    <property type="match status" value="1"/>
</dbReference>